<name>A0AAF0TUA4_SOLVR</name>
<reference evidence="1" key="1">
    <citation type="submission" date="2023-08" db="EMBL/GenBank/DDBJ databases">
        <title>A de novo genome assembly of Solanum verrucosum Schlechtendal, a Mexican diploid species geographically isolated from the other diploid A-genome species in potato relatives.</title>
        <authorList>
            <person name="Hosaka K."/>
        </authorList>
    </citation>
    <scope>NUCLEOTIDE SEQUENCE</scope>
    <source>
        <tissue evidence="1">Young leaves</tissue>
    </source>
</reference>
<evidence type="ECO:0000313" key="1">
    <source>
        <dbReference type="EMBL" id="WMV26425.1"/>
    </source>
</evidence>
<keyword evidence="2" id="KW-1185">Reference proteome</keyword>
<feature type="non-terminal residue" evidence="1">
    <location>
        <position position="1"/>
    </location>
</feature>
<accession>A0AAF0TUA4</accession>
<organism evidence="1 2">
    <name type="scientific">Solanum verrucosum</name>
    <dbReference type="NCBI Taxonomy" id="315347"/>
    <lineage>
        <taxon>Eukaryota</taxon>
        <taxon>Viridiplantae</taxon>
        <taxon>Streptophyta</taxon>
        <taxon>Embryophyta</taxon>
        <taxon>Tracheophyta</taxon>
        <taxon>Spermatophyta</taxon>
        <taxon>Magnoliopsida</taxon>
        <taxon>eudicotyledons</taxon>
        <taxon>Gunneridae</taxon>
        <taxon>Pentapetalae</taxon>
        <taxon>asterids</taxon>
        <taxon>lamiids</taxon>
        <taxon>Solanales</taxon>
        <taxon>Solanaceae</taxon>
        <taxon>Solanoideae</taxon>
        <taxon>Solaneae</taxon>
        <taxon>Solanum</taxon>
    </lineage>
</organism>
<proteinExistence type="predicted"/>
<dbReference type="EMBL" id="CP133615">
    <property type="protein sequence ID" value="WMV26425.1"/>
    <property type="molecule type" value="Genomic_DNA"/>
</dbReference>
<dbReference type="AlphaFoldDB" id="A0AAF0TUA4"/>
<protein>
    <submittedName>
        <fullName evidence="1">Uncharacterized protein</fullName>
    </submittedName>
</protein>
<evidence type="ECO:0000313" key="2">
    <source>
        <dbReference type="Proteomes" id="UP001234989"/>
    </source>
</evidence>
<sequence>WTTIAICSVEGYGSSRNADLVLEFAGISINASPEIKSFTSVTTTVTLYNLQVNGLDQYSSATIFHQSADNATNFEQSRMDFMMFVSFRYIHNYTVIVGLDYTPIGQLLSFVSRFVCYWILAGDHV</sequence>
<gene>
    <name evidence="1" type="ORF">MTR67_019810</name>
</gene>
<dbReference type="Proteomes" id="UP001234989">
    <property type="component" value="Chromosome 4"/>
</dbReference>